<dbReference type="Proteomes" id="UP000199702">
    <property type="component" value="Unassembled WGS sequence"/>
</dbReference>
<dbReference type="RefSeq" id="WP_091315199.1">
    <property type="nucleotide sequence ID" value="NZ_CBCSJU010000003.1"/>
</dbReference>
<sequence length="416" mass="45180">MIKKIALIVTILLASFGSAQENTPSPYSFYGIGSAKFKGTNDIVNMGGISVYSDSTHINVLNPATYSNQMLTTFQVGATSSFYKLNAGTQLEKAKKTTFDYLVMGFPVSKKLGVSVGLLPQSAVGYRFKKDNIAVDNTVSRYLGSGGVNKVFFGSGYKINSKFSVGLDFQYLFGSINTESQKFGVNLQTGSREVNESSLSGIAFNAGFTYNTKLNNKLNFMSSLVYSPESKLNSNNTRKVALITTSNGNVIPASSDTEVVVADTKLNIPSKLALGAGVGNRKWFVGGDLTFSGTGSQINRFDNYSNVSYENATKISIGGFIIPKFDSYNNYLARITYRGGFRFENTGLVVNNTAIKDKAMTLGFGLPISGSFSSLNLGIEYGQRGTVMNGLVREDYFSVSLGLIFSDKWFKRTLYN</sequence>
<keyword evidence="3" id="KW-1185">Reference proteome</keyword>
<evidence type="ECO:0000313" key="3">
    <source>
        <dbReference type="Proteomes" id="UP000199702"/>
    </source>
</evidence>
<reference evidence="3" key="1">
    <citation type="submission" date="2016-10" db="EMBL/GenBank/DDBJ databases">
        <authorList>
            <person name="Varghese N."/>
            <person name="Submissions S."/>
        </authorList>
    </citation>
    <scope>NUCLEOTIDE SEQUENCE [LARGE SCALE GENOMIC DNA]</scope>
    <source>
        <strain evidence="3">DSM 17934</strain>
    </source>
</reference>
<feature type="signal peptide" evidence="1">
    <location>
        <begin position="1"/>
        <end position="19"/>
    </location>
</feature>
<evidence type="ECO:0000313" key="2">
    <source>
        <dbReference type="EMBL" id="SEJ27211.1"/>
    </source>
</evidence>
<name>A0A1H6XDH3_9FLAO</name>
<gene>
    <name evidence="2" type="ORF">SAMN05660918_2823</name>
</gene>
<dbReference type="STRING" id="402734.SAMN05660918_2823"/>
<keyword evidence="1" id="KW-0732">Signal</keyword>
<dbReference type="AlphaFoldDB" id="A0A1H6XDH3"/>
<dbReference type="OrthoDB" id="1491239at2"/>
<accession>A0A1H6XDH3</accession>
<dbReference type="EMBL" id="FNYA01000008">
    <property type="protein sequence ID" value="SEJ27211.1"/>
    <property type="molecule type" value="Genomic_DNA"/>
</dbReference>
<dbReference type="Gene3D" id="2.40.160.60">
    <property type="entry name" value="Outer membrane protein transport protein (OMPP1/FadL/TodX)"/>
    <property type="match status" value="1"/>
</dbReference>
<organism evidence="2 3">
    <name type="scientific">Flavobacterium terrigena</name>
    <dbReference type="NCBI Taxonomy" id="402734"/>
    <lineage>
        <taxon>Bacteria</taxon>
        <taxon>Pseudomonadati</taxon>
        <taxon>Bacteroidota</taxon>
        <taxon>Flavobacteriia</taxon>
        <taxon>Flavobacteriales</taxon>
        <taxon>Flavobacteriaceae</taxon>
        <taxon>Flavobacterium</taxon>
    </lineage>
</organism>
<feature type="chain" id="PRO_5011765872" evidence="1">
    <location>
        <begin position="20"/>
        <end position="416"/>
    </location>
</feature>
<proteinExistence type="predicted"/>
<evidence type="ECO:0000256" key="1">
    <source>
        <dbReference type="SAM" id="SignalP"/>
    </source>
</evidence>
<protein>
    <submittedName>
        <fullName evidence="2">Long-chain fatty acid transport protein</fullName>
    </submittedName>
</protein>